<proteinExistence type="predicted"/>
<dbReference type="InterPro" id="IPR051334">
    <property type="entry name" value="SRPK"/>
</dbReference>
<organism evidence="10 11">
    <name type="scientific">Aspergillus pseudoustus</name>
    <dbReference type="NCBI Taxonomy" id="1810923"/>
    <lineage>
        <taxon>Eukaryota</taxon>
        <taxon>Fungi</taxon>
        <taxon>Dikarya</taxon>
        <taxon>Ascomycota</taxon>
        <taxon>Pezizomycotina</taxon>
        <taxon>Eurotiomycetes</taxon>
        <taxon>Eurotiomycetidae</taxon>
        <taxon>Eurotiales</taxon>
        <taxon>Aspergillaceae</taxon>
        <taxon>Aspergillus</taxon>
        <taxon>Aspergillus subgen. Nidulantes</taxon>
    </lineage>
</organism>
<dbReference type="Proteomes" id="UP001610446">
    <property type="component" value="Unassembled WGS sequence"/>
</dbReference>
<dbReference type="InterPro" id="IPR000719">
    <property type="entry name" value="Prot_kinase_dom"/>
</dbReference>
<evidence type="ECO:0000256" key="6">
    <source>
        <dbReference type="ARBA" id="ARBA00022840"/>
    </source>
</evidence>
<dbReference type="Gene3D" id="1.10.510.10">
    <property type="entry name" value="Transferase(Phosphotransferase) domain 1"/>
    <property type="match status" value="1"/>
</dbReference>
<evidence type="ECO:0000256" key="7">
    <source>
        <dbReference type="ARBA" id="ARBA00047899"/>
    </source>
</evidence>
<evidence type="ECO:0000256" key="5">
    <source>
        <dbReference type="ARBA" id="ARBA00022777"/>
    </source>
</evidence>
<protein>
    <recommendedName>
        <fullName evidence="1">non-specific serine/threonine protein kinase</fullName>
        <ecNumber evidence="1">2.7.11.1</ecNumber>
    </recommendedName>
</protein>
<keyword evidence="11" id="KW-1185">Reference proteome</keyword>
<evidence type="ECO:0000256" key="3">
    <source>
        <dbReference type="ARBA" id="ARBA00022679"/>
    </source>
</evidence>
<evidence type="ECO:0000256" key="8">
    <source>
        <dbReference type="ARBA" id="ARBA00048679"/>
    </source>
</evidence>
<reference evidence="10 11" key="1">
    <citation type="submission" date="2024-07" db="EMBL/GenBank/DDBJ databases">
        <title>Section-level genome sequencing and comparative genomics of Aspergillus sections Usti and Cavernicolus.</title>
        <authorList>
            <consortium name="Lawrence Berkeley National Laboratory"/>
            <person name="Nybo J.L."/>
            <person name="Vesth T.C."/>
            <person name="Theobald S."/>
            <person name="Frisvad J.C."/>
            <person name="Larsen T.O."/>
            <person name="Kjaerboelling I."/>
            <person name="Rothschild-Mancinelli K."/>
            <person name="Lyhne E.K."/>
            <person name="Kogle M.E."/>
            <person name="Barry K."/>
            <person name="Clum A."/>
            <person name="Na H."/>
            <person name="Ledsgaard L."/>
            <person name="Lin J."/>
            <person name="Lipzen A."/>
            <person name="Kuo A."/>
            <person name="Riley R."/>
            <person name="Mondo S."/>
            <person name="Labutti K."/>
            <person name="Haridas S."/>
            <person name="Pangalinan J."/>
            <person name="Salamov A.A."/>
            <person name="Simmons B.A."/>
            <person name="Magnuson J.K."/>
            <person name="Chen J."/>
            <person name="Drula E."/>
            <person name="Henrissat B."/>
            <person name="Wiebenga A."/>
            <person name="Lubbers R.J."/>
            <person name="Gomes A.C."/>
            <person name="Makela M.R."/>
            <person name="Stajich J."/>
            <person name="Grigoriev I.V."/>
            <person name="Mortensen U.H."/>
            <person name="De Vries R.P."/>
            <person name="Baker S.E."/>
            <person name="Andersen M.R."/>
        </authorList>
    </citation>
    <scope>NUCLEOTIDE SEQUENCE [LARGE SCALE GENOMIC DNA]</scope>
    <source>
        <strain evidence="10 11">CBS 123904</strain>
    </source>
</reference>
<comment type="catalytic activity">
    <reaction evidence="8">
        <text>L-seryl-[protein] + ATP = O-phospho-L-seryl-[protein] + ADP + H(+)</text>
        <dbReference type="Rhea" id="RHEA:17989"/>
        <dbReference type="Rhea" id="RHEA-COMP:9863"/>
        <dbReference type="Rhea" id="RHEA-COMP:11604"/>
        <dbReference type="ChEBI" id="CHEBI:15378"/>
        <dbReference type="ChEBI" id="CHEBI:29999"/>
        <dbReference type="ChEBI" id="CHEBI:30616"/>
        <dbReference type="ChEBI" id="CHEBI:83421"/>
        <dbReference type="ChEBI" id="CHEBI:456216"/>
        <dbReference type="EC" id="2.7.11.1"/>
    </reaction>
</comment>
<keyword evidence="6" id="KW-0067">ATP-binding</keyword>
<evidence type="ECO:0000313" key="11">
    <source>
        <dbReference type="Proteomes" id="UP001610446"/>
    </source>
</evidence>
<dbReference type="PROSITE" id="PS50011">
    <property type="entry name" value="PROTEIN_KINASE_DOM"/>
    <property type="match status" value="1"/>
</dbReference>
<dbReference type="EC" id="2.7.11.1" evidence="1"/>
<keyword evidence="5" id="KW-0418">Kinase</keyword>
<dbReference type="SUPFAM" id="SSF56112">
    <property type="entry name" value="Protein kinase-like (PK-like)"/>
    <property type="match status" value="1"/>
</dbReference>
<keyword evidence="4" id="KW-0547">Nucleotide-binding</keyword>
<name>A0ABR4IZG7_9EURO</name>
<evidence type="ECO:0000256" key="1">
    <source>
        <dbReference type="ARBA" id="ARBA00012513"/>
    </source>
</evidence>
<evidence type="ECO:0000256" key="2">
    <source>
        <dbReference type="ARBA" id="ARBA00022527"/>
    </source>
</evidence>
<keyword evidence="2" id="KW-0723">Serine/threonine-protein kinase</keyword>
<comment type="catalytic activity">
    <reaction evidence="7">
        <text>L-threonyl-[protein] + ATP = O-phospho-L-threonyl-[protein] + ADP + H(+)</text>
        <dbReference type="Rhea" id="RHEA:46608"/>
        <dbReference type="Rhea" id="RHEA-COMP:11060"/>
        <dbReference type="Rhea" id="RHEA-COMP:11605"/>
        <dbReference type="ChEBI" id="CHEBI:15378"/>
        <dbReference type="ChEBI" id="CHEBI:30013"/>
        <dbReference type="ChEBI" id="CHEBI:30616"/>
        <dbReference type="ChEBI" id="CHEBI:61977"/>
        <dbReference type="ChEBI" id="CHEBI:456216"/>
        <dbReference type="EC" id="2.7.11.1"/>
    </reaction>
</comment>
<evidence type="ECO:0000259" key="9">
    <source>
        <dbReference type="PROSITE" id="PS50011"/>
    </source>
</evidence>
<dbReference type="Gene3D" id="3.30.200.20">
    <property type="entry name" value="Phosphorylase Kinase, domain 1"/>
    <property type="match status" value="2"/>
</dbReference>
<evidence type="ECO:0000256" key="4">
    <source>
        <dbReference type="ARBA" id="ARBA00022741"/>
    </source>
</evidence>
<dbReference type="PANTHER" id="PTHR47634:SF9">
    <property type="entry name" value="PROTEIN KINASE DOMAIN-CONTAINING PROTEIN-RELATED"/>
    <property type="match status" value="1"/>
</dbReference>
<gene>
    <name evidence="10" type="ORF">BJY01DRAFT_253628</name>
</gene>
<accession>A0ABR4IZG7</accession>
<dbReference type="EMBL" id="JBFXLU010000249">
    <property type="protein sequence ID" value="KAL2833135.1"/>
    <property type="molecule type" value="Genomic_DNA"/>
</dbReference>
<feature type="domain" description="Protein kinase" evidence="9">
    <location>
        <begin position="46"/>
        <end position="224"/>
    </location>
</feature>
<sequence length="224" mass="24970">MQFLATASNFLAPIDEWQYGVEDLEFYRSGGYHPSHIGDCHHNNRYEIVHKLDFGGYSTVWIARDRLTAKNVALKITLVIKDGTFVASLLDEFTIDGPNGRHLCIVTVLAGCSVWRLRDASLVWKFPLNVARAMAAQSLLGLAYIHSCGIVHGDLHVNNILFKFSNLENASVEELCAELGEPHKIPVKRLDKVDVCHNAGGKKWDKRVIIPRSCALTRNRSGCG</sequence>
<dbReference type="SMART" id="SM00220">
    <property type="entry name" value="S_TKc"/>
    <property type="match status" value="1"/>
</dbReference>
<comment type="caution">
    <text evidence="10">The sequence shown here is derived from an EMBL/GenBank/DDBJ whole genome shotgun (WGS) entry which is preliminary data.</text>
</comment>
<keyword evidence="3" id="KW-0808">Transferase</keyword>
<evidence type="ECO:0000313" key="10">
    <source>
        <dbReference type="EMBL" id="KAL2833135.1"/>
    </source>
</evidence>
<dbReference type="PANTHER" id="PTHR47634">
    <property type="entry name" value="PROTEIN KINASE DOMAIN-CONTAINING PROTEIN-RELATED"/>
    <property type="match status" value="1"/>
</dbReference>
<dbReference type="InterPro" id="IPR011009">
    <property type="entry name" value="Kinase-like_dom_sf"/>
</dbReference>